<dbReference type="Pfam" id="PF09335">
    <property type="entry name" value="VTT_dom"/>
    <property type="match status" value="1"/>
</dbReference>
<evidence type="ECO:0000256" key="7">
    <source>
        <dbReference type="RuleBase" id="RU367016"/>
    </source>
</evidence>
<dbReference type="PANTHER" id="PTHR30353">
    <property type="entry name" value="INNER MEMBRANE PROTEIN DEDA-RELATED"/>
    <property type="match status" value="1"/>
</dbReference>
<evidence type="ECO:0000256" key="5">
    <source>
        <dbReference type="ARBA" id="ARBA00022989"/>
    </source>
</evidence>
<keyword evidence="3 7" id="KW-1003">Cell membrane</keyword>
<protein>
    <submittedName>
        <fullName evidence="10">VTT domain-containing protein</fullName>
    </submittedName>
</protein>
<feature type="region of interest" description="Disordered" evidence="8">
    <location>
        <begin position="204"/>
        <end position="226"/>
    </location>
</feature>
<feature type="transmembrane region" description="Helical" evidence="7">
    <location>
        <begin position="15"/>
        <end position="42"/>
    </location>
</feature>
<keyword evidence="4 7" id="KW-0812">Transmembrane</keyword>
<reference evidence="11" key="1">
    <citation type="submission" date="2023-07" db="EMBL/GenBank/DDBJ databases">
        <title>30 novel species of actinomycetes from the DSMZ collection.</title>
        <authorList>
            <person name="Nouioui I."/>
        </authorList>
    </citation>
    <scope>NUCLEOTIDE SEQUENCE [LARGE SCALE GENOMIC DNA]</scope>
    <source>
        <strain evidence="11">DSM 41640</strain>
    </source>
</reference>
<dbReference type="InterPro" id="IPR032818">
    <property type="entry name" value="DedA-like"/>
</dbReference>
<comment type="similarity">
    <text evidence="2 7">Belongs to the DedA family.</text>
</comment>
<evidence type="ECO:0000256" key="2">
    <source>
        <dbReference type="ARBA" id="ARBA00010792"/>
    </source>
</evidence>
<organism evidence="10 11">
    <name type="scientific">Streptomyces doebereineriae</name>
    <dbReference type="NCBI Taxonomy" id="3075528"/>
    <lineage>
        <taxon>Bacteria</taxon>
        <taxon>Bacillati</taxon>
        <taxon>Actinomycetota</taxon>
        <taxon>Actinomycetes</taxon>
        <taxon>Kitasatosporales</taxon>
        <taxon>Streptomycetaceae</taxon>
        <taxon>Streptomyces</taxon>
    </lineage>
</organism>
<keyword evidence="5 7" id="KW-1133">Transmembrane helix</keyword>
<dbReference type="Proteomes" id="UP001183824">
    <property type="component" value="Unassembled WGS sequence"/>
</dbReference>
<keyword evidence="6 7" id="KW-0472">Membrane</keyword>
<keyword evidence="11" id="KW-1185">Reference proteome</keyword>
<dbReference type="PANTHER" id="PTHR30353:SF0">
    <property type="entry name" value="TRANSMEMBRANE PROTEIN"/>
    <property type="match status" value="1"/>
</dbReference>
<dbReference type="RefSeq" id="WP_311716466.1">
    <property type="nucleotide sequence ID" value="NZ_JAVREZ010000009.1"/>
</dbReference>
<proteinExistence type="inferred from homology"/>
<dbReference type="EMBL" id="JAVREZ010000009">
    <property type="protein sequence ID" value="MDT0483545.1"/>
    <property type="molecule type" value="Genomic_DNA"/>
</dbReference>
<evidence type="ECO:0000313" key="10">
    <source>
        <dbReference type="EMBL" id="MDT0483545.1"/>
    </source>
</evidence>
<comment type="caution">
    <text evidence="10">The sequence shown here is derived from an EMBL/GenBank/DDBJ whole genome shotgun (WGS) entry which is preliminary data.</text>
</comment>
<dbReference type="InterPro" id="IPR032816">
    <property type="entry name" value="VTT_dom"/>
</dbReference>
<evidence type="ECO:0000313" key="11">
    <source>
        <dbReference type="Proteomes" id="UP001183824"/>
    </source>
</evidence>
<evidence type="ECO:0000256" key="8">
    <source>
        <dbReference type="SAM" id="MobiDB-lite"/>
    </source>
</evidence>
<comment type="subcellular location">
    <subcellularLocation>
        <location evidence="1 7">Cell membrane</location>
        <topology evidence="1 7">Multi-pass membrane protein</topology>
    </subcellularLocation>
</comment>
<evidence type="ECO:0000256" key="1">
    <source>
        <dbReference type="ARBA" id="ARBA00004651"/>
    </source>
</evidence>
<gene>
    <name evidence="10" type="ORF">RNB18_25615</name>
</gene>
<feature type="domain" description="VTT" evidence="9">
    <location>
        <begin position="36"/>
        <end position="161"/>
    </location>
</feature>
<evidence type="ECO:0000259" key="9">
    <source>
        <dbReference type="Pfam" id="PF09335"/>
    </source>
</evidence>
<feature type="compositionally biased region" description="Basic and acidic residues" evidence="8">
    <location>
        <begin position="204"/>
        <end position="213"/>
    </location>
</feature>
<feature type="transmembrane region" description="Helical" evidence="7">
    <location>
        <begin position="141"/>
        <end position="163"/>
    </location>
</feature>
<feature type="transmembrane region" description="Helical" evidence="7">
    <location>
        <begin position="170"/>
        <end position="192"/>
    </location>
</feature>
<evidence type="ECO:0000256" key="6">
    <source>
        <dbReference type="ARBA" id="ARBA00023136"/>
    </source>
</evidence>
<sequence length="226" mass="23155">MNALSDLLGDLPPTAAYAVVAAAVLAESILLVGAFIPTLTLLLTAGALARTGHISLPLVIAAAAGAVVAGDFLAHRTGRFLGDRLRGGRMGRRIPGAAWHRAETLMTRYGGRAVFLARFLPVVRTLAPHSAGVTGLPYRRIAPYSVAAACAWATAEAGVGYAAATSLQRVLTLGGPALALAGLVVIGGTLLWRTCSGRSDEAGVVGEDHRLDPVPDPDLGEDAAHV</sequence>
<feature type="transmembrane region" description="Helical" evidence="7">
    <location>
        <begin position="54"/>
        <end position="74"/>
    </location>
</feature>
<accession>A0ABU2VDA2</accession>
<name>A0ABU2VDA2_9ACTN</name>
<evidence type="ECO:0000256" key="4">
    <source>
        <dbReference type="ARBA" id="ARBA00022692"/>
    </source>
</evidence>
<evidence type="ECO:0000256" key="3">
    <source>
        <dbReference type="ARBA" id="ARBA00022475"/>
    </source>
</evidence>